<keyword evidence="4" id="KW-0017">Alkaloid metabolism</keyword>
<comment type="subunit">
    <text evidence="3">Homodimer.</text>
</comment>
<dbReference type="GO" id="GO:0008168">
    <property type="term" value="F:methyltransferase activity"/>
    <property type="evidence" value="ECO:0007669"/>
    <property type="project" value="UniProtKB-KW"/>
</dbReference>
<dbReference type="InterPro" id="IPR029063">
    <property type="entry name" value="SAM-dependent_MTases_sf"/>
</dbReference>
<dbReference type="EMBL" id="LCWF01000042">
    <property type="protein sequence ID" value="KKY25354.1"/>
    <property type="molecule type" value="Genomic_DNA"/>
</dbReference>
<dbReference type="PANTHER" id="PTHR43397:SF1">
    <property type="entry name" value="ERGOTHIONEINE BIOSYNTHESIS PROTEIN 1"/>
    <property type="match status" value="1"/>
</dbReference>
<evidence type="ECO:0000259" key="9">
    <source>
        <dbReference type="Pfam" id="PF10017"/>
    </source>
</evidence>
<keyword evidence="6" id="KW-0808">Transferase</keyword>
<accession>A0A0G2ET39</accession>
<evidence type="ECO:0000256" key="8">
    <source>
        <dbReference type="ARBA" id="ARBA00049425"/>
    </source>
</evidence>
<protein>
    <recommendedName>
        <fullName evidence="7">4-dimethylallyltryptophan N-methyltransferase</fullName>
        <ecNumber evidence="7">2.1.1.261</ecNumber>
    </recommendedName>
</protein>
<evidence type="ECO:0000256" key="6">
    <source>
        <dbReference type="ARBA" id="ARBA00022679"/>
    </source>
</evidence>
<reference evidence="10 11" key="1">
    <citation type="submission" date="2015-05" db="EMBL/GenBank/DDBJ databases">
        <title>Distinctive expansion of gene families associated with plant cell wall degradation and secondary metabolism in the genomes of grapevine trunk pathogens.</title>
        <authorList>
            <person name="Lawrence D.P."/>
            <person name="Travadon R."/>
            <person name="Rolshausen P.E."/>
            <person name="Baumgartner K."/>
        </authorList>
    </citation>
    <scope>NUCLEOTIDE SEQUENCE [LARGE SCALE GENOMIC DNA]</scope>
    <source>
        <strain evidence="10">UCRPC4</strain>
    </source>
</reference>
<comment type="caution">
    <text evidence="10">The sequence shown here is derived from an EMBL/GenBank/DDBJ whole genome shotgun (WGS) entry which is preliminary data.</text>
</comment>
<keyword evidence="11" id="KW-1185">Reference proteome</keyword>
<dbReference type="Proteomes" id="UP000053317">
    <property type="component" value="Unassembled WGS sequence"/>
</dbReference>
<organism evidence="10 11">
    <name type="scientific">Phaeomoniella chlamydospora</name>
    <name type="common">Phaeoacremonium chlamydosporum</name>
    <dbReference type="NCBI Taxonomy" id="158046"/>
    <lineage>
        <taxon>Eukaryota</taxon>
        <taxon>Fungi</taxon>
        <taxon>Dikarya</taxon>
        <taxon>Ascomycota</taxon>
        <taxon>Pezizomycotina</taxon>
        <taxon>Eurotiomycetes</taxon>
        <taxon>Chaetothyriomycetidae</taxon>
        <taxon>Phaeomoniellales</taxon>
        <taxon>Phaeomoniellaceae</taxon>
        <taxon>Phaeomoniella</taxon>
    </lineage>
</organism>
<proteinExistence type="inferred from homology"/>
<dbReference type="AlphaFoldDB" id="A0A0G2ET39"/>
<dbReference type="Pfam" id="PF10017">
    <property type="entry name" value="Methyltransf_33"/>
    <property type="match status" value="1"/>
</dbReference>
<dbReference type="GO" id="GO:0032259">
    <property type="term" value="P:methylation"/>
    <property type="evidence" value="ECO:0007669"/>
    <property type="project" value="UniProtKB-KW"/>
</dbReference>
<dbReference type="Gene3D" id="3.40.50.150">
    <property type="entry name" value="Vaccinia Virus protein VP39"/>
    <property type="match status" value="1"/>
</dbReference>
<dbReference type="InterPro" id="IPR051128">
    <property type="entry name" value="EgtD_Methyltrsf_superfamily"/>
</dbReference>
<name>A0A0G2ET39_PHACM</name>
<comment type="similarity">
    <text evidence="2">Belongs to the methyltransferase superfamily.</text>
</comment>
<dbReference type="InterPro" id="IPR017805">
    <property type="entry name" value="SAM_MeTrfase_EasF-type_put"/>
</dbReference>
<dbReference type="InterPro" id="IPR019257">
    <property type="entry name" value="MeTrfase_dom"/>
</dbReference>
<dbReference type="PANTHER" id="PTHR43397">
    <property type="entry name" value="ERGOTHIONEINE BIOSYNTHESIS PROTEIN 1"/>
    <property type="match status" value="1"/>
</dbReference>
<dbReference type="InterPro" id="IPR017804">
    <property type="entry name" value="MeTrfase_EgtD-like"/>
</dbReference>
<evidence type="ECO:0000256" key="4">
    <source>
        <dbReference type="ARBA" id="ARBA00022589"/>
    </source>
</evidence>
<comment type="pathway">
    <text evidence="1">Alkaloid biosynthesis; ergot alkaloid biosynthesis.</text>
</comment>
<evidence type="ECO:0000256" key="1">
    <source>
        <dbReference type="ARBA" id="ARBA00005107"/>
    </source>
</evidence>
<evidence type="ECO:0000256" key="2">
    <source>
        <dbReference type="ARBA" id="ARBA00008361"/>
    </source>
</evidence>
<evidence type="ECO:0000313" key="11">
    <source>
        <dbReference type="Proteomes" id="UP000053317"/>
    </source>
</evidence>
<dbReference type="OrthoDB" id="659at2759"/>
<dbReference type="GO" id="GO:0009820">
    <property type="term" value="P:alkaloid metabolic process"/>
    <property type="evidence" value="ECO:0007669"/>
    <property type="project" value="UniProtKB-KW"/>
</dbReference>
<feature type="domain" description="Histidine-specific methyltransferase SAM-dependent" evidence="9">
    <location>
        <begin position="42"/>
        <end position="357"/>
    </location>
</feature>
<sequence length="360" mass="40471">MDLPEAASRIIDIGGGDLQRSLRDVLEWKFLLKGKDGESKTNQRRLLPSSFLSDAIGLKMWHEINRLPNYYQTREEIELLDQRGKEIAGRIADGSVLIDIGCGDVRKVKPLLSALNDAGKSIIYFGLDLSLDSLLTCLSKTLLPTFASSSTSKIACFGLWGTFSDLLQWSQATLPTMHPSSPTVFLSLGSFFGNDHFDPAVALLSQWSKQAMDPTKGDQILLGMDAKSDPKTVWDSYHDPDGLIERWMRHALSHSNDIFGCDWYHPDDWDVIGLLEQAPAPAETEDHLTLTHKFVFKAKRFVECRELDLTFHAGEEIDCYEVFKYGPNVMTKMFAAAGLKEIRRWVSPSGTFYDYLLVPN</sequence>
<keyword evidence="5" id="KW-0489">Methyltransferase</keyword>
<evidence type="ECO:0000256" key="7">
    <source>
        <dbReference type="ARBA" id="ARBA00039094"/>
    </source>
</evidence>
<evidence type="ECO:0000313" key="10">
    <source>
        <dbReference type="EMBL" id="KKY25354.1"/>
    </source>
</evidence>
<comment type="catalytic activity">
    <reaction evidence="8">
        <text>4-(3-methylbut-2-enyl)-L-tryptophan + S-adenosyl-L-methionine = 4-(3-methylbut-2-enyl)-L-abrine + S-adenosyl-L-homocysteine + H(+)</text>
        <dbReference type="Rhea" id="RHEA:34435"/>
        <dbReference type="ChEBI" id="CHEBI:15378"/>
        <dbReference type="ChEBI" id="CHEBI:57856"/>
        <dbReference type="ChEBI" id="CHEBI:58209"/>
        <dbReference type="ChEBI" id="CHEBI:59789"/>
        <dbReference type="ChEBI" id="CHEBI:67248"/>
        <dbReference type="EC" id="2.1.1.261"/>
    </reaction>
</comment>
<gene>
    <name evidence="10" type="ORF">UCRPC4_g01832</name>
</gene>
<reference evidence="10 11" key="2">
    <citation type="submission" date="2015-05" db="EMBL/GenBank/DDBJ databases">
        <authorList>
            <person name="Morales-Cruz A."/>
            <person name="Amrine K.C."/>
            <person name="Cantu D."/>
        </authorList>
    </citation>
    <scope>NUCLEOTIDE SEQUENCE [LARGE SCALE GENOMIC DNA]</scope>
    <source>
        <strain evidence="10">UCRPC4</strain>
    </source>
</reference>
<dbReference type="EC" id="2.1.1.261" evidence="7"/>
<dbReference type="NCBIfam" id="TIGR03439">
    <property type="entry name" value="methyl_EasF"/>
    <property type="match status" value="1"/>
</dbReference>
<dbReference type="PIRSF" id="PIRSF018005">
    <property type="entry name" value="UCP018005"/>
    <property type="match status" value="1"/>
</dbReference>
<evidence type="ECO:0000256" key="3">
    <source>
        <dbReference type="ARBA" id="ARBA00011738"/>
    </source>
</evidence>
<evidence type="ECO:0000256" key="5">
    <source>
        <dbReference type="ARBA" id="ARBA00022603"/>
    </source>
</evidence>